<evidence type="ECO:0000313" key="2">
    <source>
        <dbReference type="EMBL" id="MBO8444049.1"/>
    </source>
</evidence>
<keyword evidence="1" id="KW-0732">Signal</keyword>
<dbReference type="EMBL" id="JADIMU010000068">
    <property type="protein sequence ID" value="MBO8444049.1"/>
    <property type="molecule type" value="Genomic_DNA"/>
</dbReference>
<organism evidence="2 3">
    <name type="scientific">Candidatus Aphodenecus pullistercoris</name>
    <dbReference type="NCBI Taxonomy" id="2840669"/>
    <lineage>
        <taxon>Bacteria</taxon>
        <taxon>Pseudomonadati</taxon>
        <taxon>Spirochaetota</taxon>
        <taxon>Spirochaetia</taxon>
        <taxon>Spirochaetales</taxon>
        <taxon>Candidatus Aphodenecus</taxon>
    </lineage>
</organism>
<evidence type="ECO:0000313" key="3">
    <source>
        <dbReference type="Proteomes" id="UP000823633"/>
    </source>
</evidence>
<reference evidence="2" key="2">
    <citation type="journal article" date="2021" name="PeerJ">
        <title>Extensive microbial diversity within the chicken gut microbiome revealed by metagenomics and culture.</title>
        <authorList>
            <person name="Gilroy R."/>
            <person name="Ravi A."/>
            <person name="Getino M."/>
            <person name="Pursley I."/>
            <person name="Horton D.L."/>
            <person name="Alikhan N.F."/>
            <person name="Baker D."/>
            <person name="Gharbi K."/>
            <person name="Hall N."/>
            <person name="Watson M."/>
            <person name="Adriaenssens E.M."/>
            <person name="Foster-Nyarko E."/>
            <person name="Jarju S."/>
            <person name="Secka A."/>
            <person name="Antonio M."/>
            <person name="Oren A."/>
            <person name="Chaudhuri R.R."/>
            <person name="La Ragione R."/>
            <person name="Hildebrand F."/>
            <person name="Pallen M.J."/>
        </authorList>
    </citation>
    <scope>NUCLEOTIDE SEQUENCE</scope>
    <source>
        <strain evidence="2">11167</strain>
    </source>
</reference>
<reference evidence="2" key="1">
    <citation type="submission" date="2020-10" db="EMBL/GenBank/DDBJ databases">
        <authorList>
            <person name="Gilroy R."/>
        </authorList>
    </citation>
    <scope>NUCLEOTIDE SEQUENCE</scope>
    <source>
        <strain evidence="2">11167</strain>
    </source>
</reference>
<comment type="caution">
    <text evidence="2">The sequence shown here is derived from an EMBL/GenBank/DDBJ whole genome shotgun (WGS) entry which is preliminary data.</text>
</comment>
<feature type="chain" id="PRO_5039020955" evidence="1">
    <location>
        <begin position="21"/>
        <end position="301"/>
    </location>
</feature>
<dbReference type="Proteomes" id="UP000823633">
    <property type="component" value="Unassembled WGS sequence"/>
</dbReference>
<dbReference type="AlphaFoldDB" id="A0A9D9EA94"/>
<name>A0A9D9EA94_9SPIR</name>
<proteinExistence type="predicted"/>
<feature type="signal peptide" evidence="1">
    <location>
        <begin position="1"/>
        <end position="20"/>
    </location>
</feature>
<protein>
    <submittedName>
        <fullName evidence="2">Uncharacterized protein</fullName>
    </submittedName>
</protein>
<sequence length="301" mass="31955">MKRLVTFIAALLCICAIAFASTSLATIGAVIPLSLYSGELESQTIDISGYDVPDQIAIPIILADSSLELTDILSSDPQTLLWALVEASSLFATVEDIWTVAGSGQVTISPSLEKLGEGTISCTIDYDDVVVMYQSAGVTDIGSIDGSATLSLDFMTDGLATLTVEADTNLAPASVITLTVRLDESALSSYMKLRGMDIEMVRYMLLGMLLPEIPSDIVAGVLGADPASLDASTVVSLLDQGEMLDLFDAMIFLAVASEDYDLSESDLLTLVFQPEISIDGKKLDVDLQGLMKDLVRISNAF</sequence>
<accession>A0A9D9EA94</accession>
<evidence type="ECO:0000256" key="1">
    <source>
        <dbReference type="SAM" id="SignalP"/>
    </source>
</evidence>
<gene>
    <name evidence="2" type="ORF">IAC42_09910</name>
</gene>